<evidence type="ECO:0000313" key="2">
    <source>
        <dbReference type="EMBL" id="MDG0818063.1"/>
    </source>
</evidence>
<feature type="domain" description="Glycosyl transferase family 1" evidence="1">
    <location>
        <begin position="186"/>
        <end position="334"/>
    </location>
</feature>
<dbReference type="SUPFAM" id="SSF53756">
    <property type="entry name" value="UDP-Glycosyltransferase/glycogen phosphorylase"/>
    <property type="match status" value="1"/>
</dbReference>
<dbReference type="Gene3D" id="3.40.50.2000">
    <property type="entry name" value="Glycogen Phosphorylase B"/>
    <property type="match status" value="2"/>
</dbReference>
<dbReference type="Proteomes" id="UP001152321">
    <property type="component" value="Unassembled WGS sequence"/>
</dbReference>
<evidence type="ECO:0000259" key="1">
    <source>
        <dbReference type="Pfam" id="PF00534"/>
    </source>
</evidence>
<dbReference type="InterPro" id="IPR050194">
    <property type="entry name" value="Glycosyltransferase_grp1"/>
</dbReference>
<proteinExistence type="predicted"/>
<accession>A0ABT6DMH4</accession>
<dbReference type="PANTHER" id="PTHR45947:SF3">
    <property type="entry name" value="SULFOQUINOVOSYL TRANSFERASE SQD2"/>
    <property type="match status" value="1"/>
</dbReference>
<dbReference type="EMBL" id="JANRMI010000005">
    <property type="protein sequence ID" value="MDG0818063.1"/>
    <property type="molecule type" value="Genomic_DNA"/>
</dbReference>
<comment type="caution">
    <text evidence="2">The sequence shown here is derived from an EMBL/GenBank/DDBJ whole genome shotgun (WGS) entry which is preliminary data.</text>
</comment>
<dbReference type="PANTHER" id="PTHR45947">
    <property type="entry name" value="SULFOQUINOVOSYL TRANSFERASE SQD2"/>
    <property type="match status" value="1"/>
</dbReference>
<organism evidence="2 3">
    <name type="scientific">Bdellovibrio svalbardensis</name>
    <dbReference type="NCBI Taxonomy" id="2972972"/>
    <lineage>
        <taxon>Bacteria</taxon>
        <taxon>Pseudomonadati</taxon>
        <taxon>Bdellovibrionota</taxon>
        <taxon>Bdellovibrionia</taxon>
        <taxon>Bdellovibrionales</taxon>
        <taxon>Pseudobdellovibrionaceae</taxon>
        <taxon>Bdellovibrio</taxon>
    </lineage>
</organism>
<dbReference type="Pfam" id="PF00534">
    <property type="entry name" value="Glycos_transf_1"/>
    <property type="match status" value="1"/>
</dbReference>
<reference evidence="2" key="1">
    <citation type="submission" date="2022-08" db="EMBL/GenBank/DDBJ databases">
        <title>Novel Bdellovibrio Species Isolated from Svalbard: Designation Bdellovibrio svalbardensis.</title>
        <authorList>
            <person name="Mitchell R.J."/>
            <person name="Choi S.Y."/>
        </authorList>
    </citation>
    <scope>NUCLEOTIDE SEQUENCE</scope>
    <source>
        <strain evidence="2">PAP01</strain>
    </source>
</reference>
<dbReference type="InterPro" id="IPR001296">
    <property type="entry name" value="Glyco_trans_1"/>
</dbReference>
<evidence type="ECO:0000313" key="3">
    <source>
        <dbReference type="Proteomes" id="UP001152321"/>
    </source>
</evidence>
<name>A0ABT6DMH4_9BACT</name>
<gene>
    <name evidence="2" type="ORF">NWE73_16895</name>
</gene>
<sequence length="353" mass="40487">MKSIHHPEASGDREIARGLFEYLQEQGHQVEILSEFQTPFFFQTGRGWWSFLRSFPKAFWKALTFQPDIFFTYHLYYKAPDPLGLILSTFFRKRYYVFEGMFSEKPRSLTGFKVGYYLTKWSLQRANCVYTDKTDDIEGLLKVLPASRVCYIPPSLNLSVFTDPGKKTSTPQSIQISCISMLRPGRKVDGVKFLIEAIAELQQEMASQQLNFNLKIAGDGPSFEEVKHYAESLLKSRVQLCGALGKEKILELLRSSDLFAFPGIDESFGLVYLEAQSQRLPVIAFKNGGVPDAVEDQVSGVLTPLMEKSAYKKALLELIQNNHLREKMGQQGRLRIEKKFNRQINYKKMDLEK</sequence>
<keyword evidence="3" id="KW-1185">Reference proteome</keyword>
<protein>
    <submittedName>
        <fullName evidence="2">Glycosyltransferase</fullName>
    </submittedName>
</protein>
<dbReference type="CDD" id="cd03801">
    <property type="entry name" value="GT4_PimA-like"/>
    <property type="match status" value="1"/>
</dbReference>
<dbReference type="RefSeq" id="WP_277579538.1">
    <property type="nucleotide sequence ID" value="NZ_JANRMI010000005.1"/>
</dbReference>